<dbReference type="Proteomes" id="UP000218811">
    <property type="component" value="Unassembled WGS sequence"/>
</dbReference>
<accession>A0A2H3JG00</accession>
<organism evidence="2 3">
    <name type="scientific">Wolfiporia cocos (strain MD-104)</name>
    <name type="common">Brown rot fungus</name>
    <dbReference type="NCBI Taxonomy" id="742152"/>
    <lineage>
        <taxon>Eukaryota</taxon>
        <taxon>Fungi</taxon>
        <taxon>Dikarya</taxon>
        <taxon>Basidiomycota</taxon>
        <taxon>Agaricomycotina</taxon>
        <taxon>Agaricomycetes</taxon>
        <taxon>Polyporales</taxon>
        <taxon>Phaeolaceae</taxon>
        <taxon>Wolfiporia</taxon>
    </lineage>
</organism>
<evidence type="ECO:0000256" key="1">
    <source>
        <dbReference type="SAM" id="MobiDB-lite"/>
    </source>
</evidence>
<dbReference type="AlphaFoldDB" id="A0A2H3JG00"/>
<dbReference type="EMBL" id="KB468113">
    <property type="protein sequence ID" value="PCH41120.1"/>
    <property type="molecule type" value="Genomic_DNA"/>
</dbReference>
<keyword evidence="3" id="KW-1185">Reference proteome</keyword>
<feature type="region of interest" description="Disordered" evidence="1">
    <location>
        <begin position="45"/>
        <end position="68"/>
    </location>
</feature>
<protein>
    <submittedName>
        <fullName evidence="2">Uncharacterized protein</fullName>
    </submittedName>
</protein>
<sequence length="68" mass="7483">MTSGSAQFSSASPNAFAMFATSQSPRESYNMYGDLLKMLGFSTSHSDLRKRSDSASSTSSKWRRMFGL</sequence>
<reference evidence="2 3" key="1">
    <citation type="journal article" date="2012" name="Science">
        <title>The Paleozoic origin of enzymatic lignin decomposition reconstructed from 31 fungal genomes.</title>
        <authorList>
            <person name="Floudas D."/>
            <person name="Binder M."/>
            <person name="Riley R."/>
            <person name="Barry K."/>
            <person name="Blanchette R.A."/>
            <person name="Henrissat B."/>
            <person name="Martinez A.T."/>
            <person name="Otillar R."/>
            <person name="Spatafora J.W."/>
            <person name="Yadav J.S."/>
            <person name="Aerts A."/>
            <person name="Benoit I."/>
            <person name="Boyd A."/>
            <person name="Carlson A."/>
            <person name="Copeland A."/>
            <person name="Coutinho P.M."/>
            <person name="de Vries R.P."/>
            <person name="Ferreira P."/>
            <person name="Findley K."/>
            <person name="Foster B."/>
            <person name="Gaskell J."/>
            <person name="Glotzer D."/>
            <person name="Gorecki P."/>
            <person name="Heitman J."/>
            <person name="Hesse C."/>
            <person name="Hori C."/>
            <person name="Igarashi K."/>
            <person name="Jurgens J.A."/>
            <person name="Kallen N."/>
            <person name="Kersten P."/>
            <person name="Kohler A."/>
            <person name="Kuees U."/>
            <person name="Kumar T.K.A."/>
            <person name="Kuo A."/>
            <person name="LaButti K."/>
            <person name="Larrondo L.F."/>
            <person name="Lindquist E."/>
            <person name="Ling A."/>
            <person name="Lombard V."/>
            <person name="Lucas S."/>
            <person name="Lundell T."/>
            <person name="Martin R."/>
            <person name="McLaughlin D.J."/>
            <person name="Morgenstern I."/>
            <person name="Morin E."/>
            <person name="Murat C."/>
            <person name="Nagy L.G."/>
            <person name="Nolan M."/>
            <person name="Ohm R.A."/>
            <person name="Patyshakuliyeva A."/>
            <person name="Rokas A."/>
            <person name="Ruiz-Duenas F.J."/>
            <person name="Sabat G."/>
            <person name="Salamov A."/>
            <person name="Samejima M."/>
            <person name="Schmutz J."/>
            <person name="Slot J.C."/>
            <person name="St John F."/>
            <person name="Stenlid J."/>
            <person name="Sun H."/>
            <person name="Sun S."/>
            <person name="Syed K."/>
            <person name="Tsang A."/>
            <person name="Wiebenga A."/>
            <person name="Young D."/>
            <person name="Pisabarro A."/>
            <person name="Eastwood D.C."/>
            <person name="Martin F."/>
            <person name="Cullen D."/>
            <person name="Grigoriev I.V."/>
            <person name="Hibbett D.S."/>
        </authorList>
    </citation>
    <scope>NUCLEOTIDE SEQUENCE [LARGE SCALE GENOMIC DNA]</scope>
    <source>
        <strain evidence="2 3">MD-104</strain>
    </source>
</reference>
<evidence type="ECO:0000313" key="2">
    <source>
        <dbReference type="EMBL" id="PCH41120.1"/>
    </source>
</evidence>
<gene>
    <name evidence="2" type="ORF">WOLCODRAFT_24504</name>
</gene>
<name>A0A2H3JG00_WOLCO</name>
<dbReference type="OrthoDB" id="3152032at2759"/>
<evidence type="ECO:0000313" key="3">
    <source>
        <dbReference type="Proteomes" id="UP000218811"/>
    </source>
</evidence>
<proteinExistence type="predicted"/>